<dbReference type="InterPro" id="IPR015424">
    <property type="entry name" value="PyrdxlP-dep_Trfase"/>
</dbReference>
<dbReference type="CDD" id="cd00616">
    <property type="entry name" value="AHBA_syn"/>
    <property type="match status" value="1"/>
</dbReference>
<evidence type="ECO:0008006" key="2">
    <source>
        <dbReference type="Google" id="ProtNLM"/>
    </source>
</evidence>
<dbReference type="GO" id="GO:0030170">
    <property type="term" value="F:pyridoxal phosphate binding"/>
    <property type="evidence" value="ECO:0007669"/>
    <property type="project" value="TreeGrafter"/>
</dbReference>
<dbReference type="Gene3D" id="3.90.1150.10">
    <property type="entry name" value="Aspartate Aminotransferase, domain 1"/>
    <property type="match status" value="1"/>
</dbReference>
<dbReference type="Pfam" id="PF01041">
    <property type="entry name" value="DegT_DnrJ_EryC1"/>
    <property type="match status" value="1"/>
</dbReference>
<gene>
    <name evidence="1" type="ORF">METZ01_LOCUS292905</name>
</gene>
<dbReference type="PIRSF" id="PIRSF000390">
    <property type="entry name" value="PLP_StrS"/>
    <property type="match status" value="1"/>
</dbReference>
<proteinExistence type="predicted"/>
<dbReference type="Gene3D" id="3.40.640.10">
    <property type="entry name" value="Type I PLP-dependent aspartate aminotransferase-like (Major domain)"/>
    <property type="match status" value="1"/>
</dbReference>
<dbReference type="PANTHER" id="PTHR30244">
    <property type="entry name" value="TRANSAMINASE"/>
    <property type="match status" value="1"/>
</dbReference>
<sequence length="359" mass="38818">TVINGTSALHSAMFGLGIGPEDEVIVPTYTWICSISPALILMARPVFCEIDPDTLMIDPEDVSRRITDRTKAIVAVHLWGNVCNMDALMKLSKETGVPIIEDCSHSHGATYKGRLCGTIGHVGAWSLQGSKPVSGGEGGVVATDDIDIFERACLIGQVNRVAGLDLITEKYKYLQPLGLGIKFRAHPLGVGIAAVQLQKLDELNKRRRDYIRAVELGLVDVPGVKSVSIYEGAEPAGFYGFPIHYVEEEVNGLSKEKFIEALQKEGLRARGNGYPLLHQLPLFAEGFDIFTGGRGPLCTPEMGGDYSGYQVGDFPITEEVCSRLVFLPVFSNPVEGAAEQVVAAIRKVVAHAEQLVIKG</sequence>
<dbReference type="GO" id="GO:0000271">
    <property type="term" value="P:polysaccharide biosynthetic process"/>
    <property type="evidence" value="ECO:0007669"/>
    <property type="project" value="TreeGrafter"/>
</dbReference>
<dbReference type="AlphaFoldDB" id="A0A382LYT3"/>
<dbReference type="GO" id="GO:0008483">
    <property type="term" value="F:transaminase activity"/>
    <property type="evidence" value="ECO:0007669"/>
    <property type="project" value="TreeGrafter"/>
</dbReference>
<dbReference type="EMBL" id="UINC01089181">
    <property type="protein sequence ID" value="SVC40051.1"/>
    <property type="molecule type" value="Genomic_DNA"/>
</dbReference>
<dbReference type="InterPro" id="IPR015421">
    <property type="entry name" value="PyrdxlP-dep_Trfase_major"/>
</dbReference>
<accession>A0A382LYT3</accession>
<dbReference type="InterPro" id="IPR000653">
    <property type="entry name" value="DegT/StrS_aminotransferase"/>
</dbReference>
<feature type="non-terminal residue" evidence="1">
    <location>
        <position position="1"/>
    </location>
</feature>
<dbReference type="InterPro" id="IPR015422">
    <property type="entry name" value="PyrdxlP-dep_Trfase_small"/>
</dbReference>
<reference evidence="1" key="1">
    <citation type="submission" date="2018-05" db="EMBL/GenBank/DDBJ databases">
        <authorList>
            <person name="Lanie J.A."/>
            <person name="Ng W.-L."/>
            <person name="Kazmierczak K.M."/>
            <person name="Andrzejewski T.M."/>
            <person name="Davidsen T.M."/>
            <person name="Wayne K.J."/>
            <person name="Tettelin H."/>
            <person name="Glass J.I."/>
            <person name="Rusch D."/>
            <person name="Podicherti R."/>
            <person name="Tsui H.-C.T."/>
            <person name="Winkler M.E."/>
        </authorList>
    </citation>
    <scope>NUCLEOTIDE SEQUENCE</scope>
</reference>
<organism evidence="1">
    <name type="scientific">marine metagenome</name>
    <dbReference type="NCBI Taxonomy" id="408172"/>
    <lineage>
        <taxon>unclassified sequences</taxon>
        <taxon>metagenomes</taxon>
        <taxon>ecological metagenomes</taxon>
    </lineage>
</organism>
<dbReference type="SUPFAM" id="SSF53383">
    <property type="entry name" value="PLP-dependent transferases"/>
    <property type="match status" value="1"/>
</dbReference>
<evidence type="ECO:0000313" key="1">
    <source>
        <dbReference type="EMBL" id="SVC40051.1"/>
    </source>
</evidence>
<protein>
    <recommendedName>
        <fullName evidence="2">DegT/DnrJ/EryC1/StrS family aminotransferase</fullName>
    </recommendedName>
</protein>
<dbReference type="PANTHER" id="PTHR30244:SF34">
    <property type="entry name" value="DTDP-4-AMINO-4,6-DIDEOXYGALACTOSE TRANSAMINASE"/>
    <property type="match status" value="1"/>
</dbReference>
<name>A0A382LYT3_9ZZZZ</name>